<dbReference type="InterPro" id="IPR013201">
    <property type="entry name" value="Prot_inhib_I29"/>
</dbReference>
<keyword evidence="4" id="KW-0378">Hydrolase</keyword>
<organism evidence="10 11">
    <name type="scientific">Astyanax mexicanus</name>
    <name type="common">Blind cave fish</name>
    <name type="synonym">Astyanax fasciatus mexicanus</name>
    <dbReference type="NCBI Taxonomy" id="7994"/>
    <lineage>
        <taxon>Eukaryota</taxon>
        <taxon>Metazoa</taxon>
        <taxon>Chordata</taxon>
        <taxon>Craniata</taxon>
        <taxon>Vertebrata</taxon>
        <taxon>Euteleostomi</taxon>
        <taxon>Actinopterygii</taxon>
        <taxon>Neopterygii</taxon>
        <taxon>Teleostei</taxon>
        <taxon>Ostariophysi</taxon>
        <taxon>Characiformes</taxon>
        <taxon>Characoidei</taxon>
        <taxon>Acestrorhamphidae</taxon>
        <taxon>Acestrorhamphinae</taxon>
        <taxon>Astyanax</taxon>
    </lineage>
</organism>
<dbReference type="InterPro" id="IPR007110">
    <property type="entry name" value="Ig-like_dom"/>
</dbReference>
<evidence type="ECO:0000256" key="1">
    <source>
        <dbReference type="ARBA" id="ARBA00008455"/>
    </source>
</evidence>
<keyword evidence="7" id="KW-1015">Disulfide bond</keyword>
<evidence type="ECO:0000256" key="4">
    <source>
        <dbReference type="ARBA" id="ARBA00022801"/>
    </source>
</evidence>
<dbReference type="HOGENOM" id="CLU_012184_1_2_1"/>
<dbReference type="PRINTS" id="PR00705">
    <property type="entry name" value="PAPAIN"/>
</dbReference>
<dbReference type="SUPFAM" id="SSF48726">
    <property type="entry name" value="Immunoglobulin"/>
    <property type="match status" value="1"/>
</dbReference>
<keyword evidence="5" id="KW-0788">Thiol protease</keyword>
<dbReference type="Proteomes" id="UP000018467">
    <property type="component" value="Unassembled WGS sequence"/>
</dbReference>
<reference evidence="10" key="4">
    <citation type="submission" date="2025-09" db="UniProtKB">
        <authorList>
            <consortium name="Ensembl"/>
        </authorList>
    </citation>
    <scope>IDENTIFICATION</scope>
</reference>
<keyword evidence="2" id="KW-0645">Protease</keyword>
<evidence type="ECO:0000259" key="9">
    <source>
        <dbReference type="PROSITE" id="PS50835"/>
    </source>
</evidence>
<dbReference type="PROSITE" id="PS00640">
    <property type="entry name" value="THIOL_PROTEASE_ASN"/>
    <property type="match status" value="1"/>
</dbReference>
<dbReference type="InterPro" id="IPR025661">
    <property type="entry name" value="Pept_asp_AS"/>
</dbReference>
<dbReference type="GO" id="GO:0008234">
    <property type="term" value="F:cysteine-type peptidase activity"/>
    <property type="evidence" value="ECO:0007669"/>
    <property type="project" value="UniProtKB-KW"/>
</dbReference>
<evidence type="ECO:0000256" key="6">
    <source>
        <dbReference type="ARBA" id="ARBA00023145"/>
    </source>
</evidence>
<keyword evidence="3" id="KW-0732">Signal</keyword>
<dbReference type="FunFam" id="2.40.50.170:FF:000001">
    <property type="entry name" value="Cathepsin L1"/>
    <property type="match status" value="1"/>
</dbReference>
<dbReference type="GO" id="GO:0006508">
    <property type="term" value="P:proteolysis"/>
    <property type="evidence" value="ECO:0007669"/>
    <property type="project" value="UniProtKB-KW"/>
</dbReference>
<dbReference type="PANTHER" id="PTHR12411">
    <property type="entry name" value="CYSTEINE PROTEASE FAMILY C1-RELATED"/>
    <property type="match status" value="1"/>
</dbReference>
<dbReference type="Pfam" id="PF08246">
    <property type="entry name" value="Inhibitor_I29"/>
    <property type="match status" value="1"/>
</dbReference>
<dbReference type="SMART" id="SM00645">
    <property type="entry name" value="Pept_C1"/>
    <property type="match status" value="1"/>
</dbReference>
<dbReference type="FunFam" id="3.90.70.10:FF:000006">
    <property type="entry name" value="Cathepsin S"/>
    <property type="match status" value="1"/>
</dbReference>
<dbReference type="InParanoid" id="W5K6H9"/>
<protein>
    <submittedName>
        <fullName evidence="10">Cathepsin L.1</fullName>
    </submittedName>
</protein>
<dbReference type="Bgee" id="ENSAMXG00000003131">
    <property type="expression patterns" value="Expressed in pharyngeal gill and 6 other cell types or tissues"/>
</dbReference>
<sequence>MSCNITEKHEVSWYRLNSRLEELTLLIHGEKTRTRKSLPFSYNTDEKRFILTANSEITEARLTVREVQPDDLGFYFCGTKADFYQMYFARPIRLQLEDQKSKQDQTSPENGVKGKSYSTEEEESQRKMIWLTNRKLVLEHNMLADQGLKSFRLGMTHLADMDDQEHKQMFKTSPESFNKNKTHQPAPNHHQKDGVGLPSLVDWVSAGYVTPVKNQSHCRSSWAFSATGALEGQMYKKTRKLVPLSEQQLIDCSWLQGNEGCGGGSVEMAFQYVNANGGLQTGDSYTYTAREGMCLSYPPYISATCRGFQNLDSEDEYELQQAVTAVGPISVVIDASKSSFLLYQSGIYNEPNCSTYDLNLSVLVVGYGTDSSGREFWLVKNSWGTQWGERGYIRMSRNKDNQCGIATRASFPLI</sequence>
<dbReference type="Pfam" id="PF00112">
    <property type="entry name" value="Peptidase_C1"/>
    <property type="match status" value="1"/>
</dbReference>
<reference evidence="11" key="2">
    <citation type="journal article" date="2014" name="Nat. Commun.">
        <title>The cavefish genome reveals candidate genes for eye loss.</title>
        <authorList>
            <person name="McGaugh S.E."/>
            <person name="Gross J.B."/>
            <person name="Aken B."/>
            <person name="Blin M."/>
            <person name="Borowsky R."/>
            <person name="Chalopin D."/>
            <person name="Hinaux H."/>
            <person name="Jeffery W.R."/>
            <person name="Keene A."/>
            <person name="Ma L."/>
            <person name="Minx P."/>
            <person name="Murphy D."/>
            <person name="O'Quin K.E."/>
            <person name="Retaux S."/>
            <person name="Rohner N."/>
            <person name="Searle S.M."/>
            <person name="Stahl B.A."/>
            <person name="Tabin C."/>
            <person name="Volff J.N."/>
            <person name="Yoshizawa M."/>
            <person name="Warren W.C."/>
        </authorList>
    </citation>
    <scope>NUCLEOTIDE SEQUENCE [LARGE SCALE GENOMIC DNA]</scope>
    <source>
        <strain evidence="11">female</strain>
    </source>
</reference>
<name>W5K6H9_ASTMX</name>
<dbReference type="Ensembl" id="ENSAMXT00000003190.2">
    <property type="protein sequence ID" value="ENSAMXP00000003190.2"/>
    <property type="gene ID" value="ENSAMXG00000003131.2"/>
</dbReference>
<evidence type="ECO:0000256" key="2">
    <source>
        <dbReference type="ARBA" id="ARBA00022670"/>
    </source>
</evidence>
<dbReference type="GO" id="GO:0031410">
    <property type="term" value="C:cytoplasmic vesicle"/>
    <property type="evidence" value="ECO:0007669"/>
    <property type="project" value="UniProtKB-ARBA"/>
</dbReference>
<dbReference type="InterPro" id="IPR000668">
    <property type="entry name" value="Peptidase_C1A_C"/>
</dbReference>
<dbReference type="InterPro" id="IPR036179">
    <property type="entry name" value="Ig-like_dom_sf"/>
</dbReference>
<feature type="domain" description="Ig-like" evidence="9">
    <location>
        <begin position="1"/>
        <end position="77"/>
    </location>
</feature>
<dbReference type="Gene3D" id="3.90.70.10">
    <property type="entry name" value="Cysteine proteinases"/>
    <property type="match status" value="1"/>
</dbReference>
<reference evidence="11" key="1">
    <citation type="submission" date="2013-03" db="EMBL/GenBank/DDBJ databases">
        <authorList>
            <person name="Jeffery W."/>
            <person name="Warren W."/>
            <person name="Wilson R.K."/>
        </authorList>
    </citation>
    <scope>NUCLEOTIDE SEQUENCE</scope>
    <source>
        <strain evidence="11">female</strain>
    </source>
</reference>
<dbReference type="GO" id="GO:0012505">
    <property type="term" value="C:endomembrane system"/>
    <property type="evidence" value="ECO:0007669"/>
    <property type="project" value="UniProtKB-ARBA"/>
</dbReference>
<evidence type="ECO:0000256" key="8">
    <source>
        <dbReference type="SAM" id="MobiDB-lite"/>
    </source>
</evidence>
<evidence type="ECO:0000313" key="11">
    <source>
        <dbReference type="Proteomes" id="UP000018467"/>
    </source>
</evidence>
<keyword evidence="11" id="KW-1185">Reference proteome</keyword>
<reference evidence="10" key="3">
    <citation type="submission" date="2025-08" db="UniProtKB">
        <authorList>
            <consortium name="Ensembl"/>
        </authorList>
    </citation>
    <scope>IDENTIFICATION</scope>
</reference>
<dbReference type="GeneTree" id="ENSGT00940000163885"/>
<dbReference type="SMART" id="SM00848">
    <property type="entry name" value="Inhibitor_I29"/>
    <property type="match status" value="1"/>
</dbReference>
<dbReference type="PROSITE" id="PS50835">
    <property type="entry name" value="IG_LIKE"/>
    <property type="match status" value="1"/>
</dbReference>
<keyword evidence="6" id="KW-0865">Zymogen</keyword>
<dbReference type="Gene3D" id="2.60.40.10">
    <property type="entry name" value="Immunoglobulins"/>
    <property type="match status" value="1"/>
</dbReference>
<proteinExistence type="inferred from homology"/>
<dbReference type="InterPro" id="IPR013128">
    <property type="entry name" value="Peptidase_C1A"/>
</dbReference>
<evidence type="ECO:0000256" key="7">
    <source>
        <dbReference type="ARBA" id="ARBA00023157"/>
    </source>
</evidence>
<dbReference type="GO" id="GO:0005767">
    <property type="term" value="C:secondary lysosome"/>
    <property type="evidence" value="ECO:0007669"/>
    <property type="project" value="UniProtKB-ARBA"/>
</dbReference>
<dbReference type="CDD" id="cd02248">
    <property type="entry name" value="Peptidase_C1A"/>
    <property type="match status" value="1"/>
</dbReference>
<dbReference type="eggNOG" id="KOG1543">
    <property type="taxonomic scope" value="Eukaryota"/>
</dbReference>
<evidence type="ECO:0000256" key="5">
    <source>
        <dbReference type="ARBA" id="ARBA00022807"/>
    </source>
</evidence>
<dbReference type="InterPro" id="IPR038765">
    <property type="entry name" value="Papain-like_cys_pep_sf"/>
</dbReference>
<dbReference type="InterPro" id="IPR039417">
    <property type="entry name" value="Peptidase_C1A_papain-like"/>
</dbReference>
<dbReference type="STRING" id="7994.ENSAMXP00000003190"/>
<evidence type="ECO:0000256" key="3">
    <source>
        <dbReference type="ARBA" id="ARBA00022729"/>
    </source>
</evidence>
<accession>W5K6H9</accession>
<evidence type="ECO:0000313" key="10">
    <source>
        <dbReference type="Ensembl" id="ENSAMXP00000003190.2"/>
    </source>
</evidence>
<comment type="similarity">
    <text evidence="1">Belongs to the peptidase C1 family.</text>
</comment>
<dbReference type="AlphaFoldDB" id="W5K6H9"/>
<dbReference type="SUPFAM" id="SSF54001">
    <property type="entry name" value="Cysteine proteinases"/>
    <property type="match status" value="1"/>
</dbReference>
<feature type="region of interest" description="Disordered" evidence="8">
    <location>
        <begin position="98"/>
        <end position="120"/>
    </location>
</feature>
<dbReference type="InterPro" id="IPR013783">
    <property type="entry name" value="Ig-like_fold"/>
</dbReference>